<evidence type="ECO:0000313" key="1">
    <source>
        <dbReference type="EMBL" id="PRO67289.1"/>
    </source>
</evidence>
<accession>A0A2P6MLX8</accession>
<organism evidence="1 2">
    <name type="scientific">Alkalicoccus urumqiensis</name>
    <name type="common">Bacillus urumqiensis</name>
    <dbReference type="NCBI Taxonomy" id="1548213"/>
    <lineage>
        <taxon>Bacteria</taxon>
        <taxon>Bacillati</taxon>
        <taxon>Bacillota</taxon>
        <taxon>Bacilli</taxon>
        <taxon>Bacillales</taxon>
        <taxon>Bacillaceae</taxon>
        <taxon>Alkalicoccus</taxon>
    </lineage>
</organism>
<dbReference type="Proteomes" id="UP000243650">
    <property type="component" value="Unassembled WGS sequence"/>
</dbReference>
<comment type="caution">
    <text evidence="1">The sequence shown here is derived from an EMBL/GenBank/DDBJ whole genome shotgun (WGS) entry which is preliminary data.</text>
</comment>
<keyword evidence="2" id="KW-1185">Reference proteome</keyword>
<dbReference type="EMBL" id="PVNS01000001">
    <property type="protein sequence ID" value="PRO67289.1"/>
    <property type="molecule type" value="Genomic_DNA"/>
</dbReference>
<protein>
    <submittedName>
        <fullName evidence="1">Uncharacterized protein</fullName>
    </submittedName>
</protein>
<dbReference type="AlphaFoldDB" id="A0A2P6MLX8"/>
<reference evidence="1 2" key="1">
    <citation type="submission" date="2018-03" db="EMBL/GenBank/DDBJ databases">
        <title>Bacillus urumqiensis sp. nov., a moderately haloalkaliphilic bacterium isolated from a salt lake.</title>
        <authorList>
            <person name="Zhao B."/>
            <person name="Liao Z."/>
        </authorList>
    </citation>
    <scope>NUCLEOTIDE SEQUENCE [LARGE SCALE GENOMIC DNA]</scope>
    <source>
        <strain evidence="1 2">BZ-SZ-XJ18</strain>
    </source>
</reference>
<name>A0A2P6MLX8_ALKUR</name>
<sequence>MEQAEGAENASVREDNRDAEVGADVKRVGDVELSGPFVFVGVVQLQRLTAAVVKVLSVGLLEGQLEVFDRGGPAVVQGIDDPEGPVVHVGNEDSVYARDRPHDFQHMTNDDREAFIFHHFPFGYVHVPYPFLLYPFEVHRHIISQYFFRKRRTFPFIVFLLWKGDFCEKGVTFGRIPCSVIFL</sequence>
<proteinExistence type="predicted"/>
<evidence type="ECO:0000313" key="2">
    <source>
        <dbReference type="Proteomes" id="UP000243650"/>
    </source>
</evidence>
<gene>
    <name evidence="1" type="ORF">C6I21_01650</name>
</gene>